<feature type="transmembrane region" description="Helical" evidence="1">
    <location>
        <begin position="64"/>
        <end position="86"/>
    </location>
</feature>
<comment type="caution">
    <text evidence="2">The sequence shown here is derived from an EMBL/GenBank/DDBJ whole genome shotgun (WGS) entry which is preliminary data.</text>
</comment>
<feature type="transmembrane region" description="Helical" evidence="1">
    <location>
        <begin position="12"/>
        <end position="44"/>
    </location>
</feature>
<dbReference type="Proteomes" id="UP000178599">
    <property type="component" value="Unassembled WGS sequence"/>
</dbReference>
<accession>A0A1G2CP10</accession>
<keyword evidence="1" id="KW-0472">Membrane</keyword>
<feature type="transmembrane region" description="Helical" evidence="1">
    <location>
        <begin position="95"/>
        <end position="113"/>
    </location>
</feature>
<protein>
    <submittedName>
        <fullName evidence="2">Uncharacterized protein</fullName>
    </submittedName>
</protein>
<name>A0A1G2CP10_9BACT</name>
<evidence type="ECO:0000313" key="3">
    <source>
        <dbReference type="Proteomes" id="UP000178599"/>
    </source>
</evidence>
<evidence type="ECO:0000256" key="1">
    <source>
        <dbReference type="SAM" id="Phobius"/>
    </source>
</evidence>
<dbReference type="EMBL" id="MHLE01000010">
    <property type="protein sequence ID" value="OGZ03079.1"/>
    <property type="molecule type" value="Genomic_DNA"/>
</dbReference>
<evidence type="ECO:0000313" key="2">
    <source>
        <dbReference type="EMBL" id="OGZ03079.1"/>
    </source>
</evidence>
<feature type="transmembrane region" description="Helical" evidence="1">
    <location>
        <begin position="119"/>
        <end position="136"/>
    </location>
</feature>
<sequence>MEIMRKRSVIELHFLLYLYSMILGFVFFLFFLMLFVFFLVPYLFFGGGLFRLLVTGHLSNSYDFIYEVLHFLIYPTVLSFSVWLCAKFLMCKGNALYMTIASFSFYFFFGFLIFNTFSFLFYIPYILTPLLAVGFYKPRENEDL</sequence>
<gene>
    <name evidence="2" type="ORF">A2390_02550</name>
</gene>
<keyword evidence="1" id="KW-1133">Transmembrane helix</keyword>
<keyword evidence="1" id="KW-0812">Transmembrane</keyword>
<reference evidence="2 3" key="1">
    <citation type="journal article" date="2016" name="Nat. Commun.">
        <title>Thousands of microbial genomes shed light on interconnected biogeochemical processes in an aquifer system.</title>
        <authorList>
            <person name="Anantharaman K."/>
            <person name="Brown C.T."/>
            <person name="Hug L.A."/>
            <person name="Sharon I."/>
            <person name="Castelle C.J."/>
            <person name="Probst A.J."/>
            <person name="Thomas B.C."/>
            <person name="Singh A."/>
            <person name="Wilkins M.J."/>
            <person name="Karaoz U."/>
            <person name="Brodie E.L."/>
            <person name="Williams K.H."/>
            <person name="Hubbard S.S."/>
            <person name="Banfield J.F."/>
        </authorList>
    </citation>
    <scope>NUCLEOTIDE SEQUENCE [LARGE SCALE GENOMIC DNA]</scope>
</reference>
<dbReference type="AlphaFoldDB" id="A0A1G2CP10"/>
<proteinExistence type="predicted"/>
<organism evidence="2 3">
    <name type="scientific">Candidatus Liptonbacteria bacterium RIFOXYB1_FULL_36_10</name>
    <dbReference type="NCBI Taxonomy" id="1798654"/>
    <lineage>
        <taxon>Bacteria</taxon>
        <taxon>Candidatus Liptoniibacteriota</taxon>
    </lineage>
</organism>